<name>A0A5B7J774_PORTR</name>
<sequence length="89" mass="9702">MRPNEKLSRNKHDTQDDVICLGRVARRGRCSKTNQLLTLYAAAAADVRLTQREGRLATVLHGAAAPLTSRPHASRATAGNELYCTVSTK</sequence>
<evidence type="ECO:0000313" key="1">
    <source>
        <dbReference type="EMBL" id="MPC88314.1"/>
    </source>
</evidence>
<reference evidence="1 2" key="1">
    <citation type="submission" date="2019-05" db="EMBL/GenBank/DDBJ databases">
        <title>Another draft genome of Portunus trituberculatus and its Hox gene families provides insights of decapod evolution.</title>
        <authorList>
            <person name="Jeong J.-H."/>
            <person name="Song I."/>
            <person name="Kim S."/>
            <person name="Choi T."/>
            <person name="Kim D."/>
            <person name="Ryu S."/>
            <person name="Kim W."/>
        </authorList>
    </citation>
    <scope>NUCLEOTIDE SEQUENCE [LARGE SCALE GENOMIC DNA]</scope>
    <source>
        <tissue evidence="1">Muscle</tissue>
    </source>
</reference>
<accession>A0A5B7J774</accession>
<gene>
    <name evidence="1" type="ORF">E2C01_083215</name>
</gene>
<dbReference type="Proteomes" id="UP000324222">
    <property type="component" value="Unassembled WGS sequence"/>
</dbReference>
<dbReference type="AlphaFoldDB" id="A0A5B7J774"/>
<keyword evidence="2" id="KW-1185">Reference proteome</keyword>
<proteinExistence type="predicted"/>
<comment type="caution">
    <text evidence="1">The sequence shown here is derived from an EMBL/GenBank/DDBJ whole genome shotgun (WGS) entry which is preliminary data.</text>
</comment>
<protein>
    <submittedName>
        <fullName evidence="1">Uncharacterized protein</fullName>
    </submittedName>
</protein>
<evidence type="ECO:0000313" key="2">
    <source>
        <dbReference type="Proteomes" id="UP000324222"/>
    </source>
</evidence>
<organism evidence="1 2">
    <name type="scientific">Portunus trituberculatus</name>
    <name type="common">Swimming crab</name>
    <name type="synonym">Neptunus trituberculatus</name>
    <dbReference type="NCBI Taxonomy" id="210409"/>
    <lineage>
        <taxon>Eukaryota</taxon>
        <taxon>Metazoa</taxon>
        <taxon>Ecdysozoa</taxon>
        <taxon>Arthropoda</taxon>
        <taxon>Crustacea</taxon>
        <taxon>Multicrustacea</taxon>
        <taxon>Malacostraca</taxon>
        <taxon>Eumalacostraca</taxon>
        <taxon>Eucarida</taxon>
        <taxon>Decapoda</taxon>
        <taxon>Pleocyemata</taxon>
        <taxon>Brachyura</taxon>
        <taxon>Eubrachyura</taxon>
        <taxon>Portunoidea</taxon>
        <taxon>Portunidae</taxon>
        <taxon>Portuninae</taxon>
        <taxon>Portunus</taxon>
    </lineage>
</organism>
<dbReference type="EMBL" id="VSRR010077428">
    <property type="protein sequence ID" value="MPC88314.1"/>
    <property type="molecule type" value="Genomic_DNA"/>
</dbReference>